<feature type="lipid moiety-binding region" description="S-diacylglycerol cysteine" evidence="7">
    <location>
        <position position="20"/>
    </location>
</feature>
<evidence type="ECO:0000313" key="9">
    <source>
        <dbReference type="EMBL" id="RSD25913.1"/>
    </source>
</evidence>
<proteinExistence type="inferred from homology"/>
<keyword evidence="5 6" id="KW-0449">Lipoprotein</keyword>
<dbReference type="RefSeq" id="WP_125481059.1">
    <property type="nucleotide sequence ID" value="NZ_RSFW01000018.1"/>
</dbReference>
<comment type="subcellular location">
    <subcellularLocation>
        <location evidence="1">Membrane</location>
        <topology evidence="1">Lipid-anchor</topology>
    </subcellularLocation>
</comment>
<evidence type="ECO:0000256" key="2">
    <source>
        <dbReference type="ARBA" id="ARBA00022729"/>
    </source>
</evidence>
<comment type="similarity">
    <text evidence="6">Belongs to the nlpA lipoprotein family.</text>
</comment>
<dbReference type="OrthoDB" id="9812878at2"/>
<keyword evidence="3" id="KW-0472">Membrane</keyword>
<name>A0A3R9FE46_9BACI</name>
<evidence type="ECO:0000256" key="3">
    <source>
        <dbReference type="ARBA" id="ARBA00023136"/>
    </source>
</evidence>
<evidence type="ECO:0000256" key="6">
    <source>
        <dbReference type="PIRNR" id="PIRNR002854"/>
    </source>
</evidence>
<evidence type="ECO:0000256" key="7">
    <source>
        <dbReference type="PIRSR" id="PIRSR002854-1"/>
    </source>
</evidence>
<dbReference type="PIRSF" id="PIRSF002854">
    <property type="entry name" value="MetQ"/>
    <property type="match status" value="1"/>
</dbReference>
<dbReference type="PANTHER" id="PTHR30429:SF3">
    <property type="entry name" value="LIPOPROTEIN"/>
    <property type="match status" value="1"/>
</dbReference>
<accession>A0A3R9FE46</accession>
<dbReference type="GO" id="GO:0016020">
    <property type="term" value="C:membrane"/>
    <property type="evidence" value="ECO:0007669"/>
    <property type="project" value="UniProtKB-SubCell"/>
</dbReference>
<comment type="caution">
    <text evidence="9">The sequence shown here is derived from an EMBL/GenBank/DDBJ whole genome shotgun (WGS) entry which is preliminary data.</text>
</comment>
<dbReference type="Proteomes" id="UP000279911">
    <property type="component" value="Unassembled WGS sequence"/>
</dbReference>
<reference evidence="10" key="1">
    <citation type="submission" date="2018-12" db="EMBL/GenBank/DDBJ databases">
        <title>Bacillus chawlae sp. nov., Bacillus glennii sp. nov., and Bacillus saganii sp. nov. Isolated from the Vehicle Assembly Building at Kennedy Space Center where the Viking Spacecraft were Assembled.</title>
        <authorList>
            <person name="Seuylemezian A."/>
            <person name="Vaishampayan P."/>
        </authorList>
    </citation>
    <scope>NUCLEOTIDE SEQUENCE [LARGE SCALE GENOMIC DNA]</scope>
    <source>
        <strain evidence="10">DSM 13966</strain>
    </source>
</reference>
<dbReference type="SUPFAM" id="SSF53850">
    <property type="entry name" value="Periplasmic binding protein-like II"/>
    <property type="match status" value="1"/>
</dbReference>
<dbReference type="Gene3D" id="3.40.190.10">
    <property type="entry name" value="Periplasmic binding protein-like II"/>
    <property type="match status" value="2"/>
</dbReference>
<evidence type="ECO:0000256" key="5">
    <source>
        <dbReference type="ARBA" id="ARBA00023288"/>
    </source>
</evidence>
<keyword evidence="2 8" id="KW-0732">Signal</keyword>
<dbReference type="EMBL" id="RSFW01000018">
    <property type="protein sequence ID" value="RSD25913.1"/>
    <property type="molecule type" value="Genomic_DNA"/>
</dbReference>
<gene>
    <name evidence="9" type="ORF">EJA10_16140</name>
</gene>
<keyword evidence="4" id="KW-0564">Palmitate</keyword>
<evidence type="ECO:0000256" key="4">
    <source>
        <dbReference type="ARBA" id="ARBA00023139"/>
    </source>
</evidence>
<evidence type="ECO:0000256" key="8">
    <source>
        <dbReference type="SAM" id="SignalP"/>
    </source>
</evidence>
<organism evidence="9 10">
    <name type="scientific">Mesobacillus subterraneus</name>
    <dbReference type="NCBI Taxonomy" id="285983"/>
    <lineage>
        <taxon>Bacteria</taxon>
        <taxon>Bacillati</taxon>
        <taxon>Bacillota</taxon>
        <taxon>Bacilli</taxon>
        <taxon>Bacillales</taxon>
        <taxon>Bacillaceae</taxon>
        <taxon>Mesobacillus</taxon>
    </lineage>
</organism>
<evidence type="ECO:0000313" key="10">
    <source>
        <dbReference type="Proteomes" id="UP000279911"/>
    </source>
</evidence>
<protein>
    <recommendedName>
        <fullName evidence="6">Lipoprotein</fullName>
    </recommendedName>
</protein>
<feature type="chain" id="PRO_5039700235" description="Lipoprotein" evidence="8">
    <location>
        <begin position="20"/>
        <end position="278"/>
    </location>
</feature>
<dbReference type="PANTHER" id="PTHR30429">
    <property type="entry name" value="D-METHIONINE-BINDING LIPOPROTEIN METQ"/>
    <property type="match status" value="1"/>
</dbReference>
<evidence type="ECO:0000256" key="1">
    <source>
        <dbReference type="ARBA" id="ARBA00004635"/>
    </source>
</evidence>
<feature type="signal peptide" evidence="8">
    <location>
        <begin position="1"/>
        <end position="19"/>
    </location>
</feature>
<dbReference type="Pfam" id="PF03180">
    <property type="entry name" value="Lipoprotein_9"/>
    <property type="match status" value="1"/>
</dbReference>
<dbReference type="PROSITE" id="PS51257">
    <property type="entry name" value="PROKAR_LIPOPROTEIN"/>
    <property type="match status" value="1"/>
</dbReference>
<dbReference type="AlphaFoldDB" id="A0A3R9FE46"/>
<sequence length="278" mass="30086">MKKLLLTLIVLTLAAFSTACSSSSSSAKGGETVKVKLGVSGTDHRVWNFVAKKAEKEGIEVEIVTFSDYVQPNLALAEGELDANSFQTVSYFDAFIKEHKLDLVPIATTVIAPMGIYSDKYKDVKDIPEGGKIALANEATNMGRGLLLLQEAGLIELEEGFDGIGSLDKITKNPKNLEFVTIVAGQTPRVLPDVAASLINNGIAVDAGLTPKDDAIFLESATATPYINIIAVKAEDKDNKTLKRLAELYQEDDTKEFIEKEYKGNSIPTFVPLSEIGW</sequence>
<dbReference type="InterPro" id="IPR004872">
    <property type="entry name" value="Lipoprotein_NlpA"/>
</dbReference>